<feature type="compositionally biased region" description="Basic and acidic residues" evidence="1">
    <location>
        <begin position="1"/>
        <end position="17"/>
    </location>
</feature>
<comment type="caution">
    <text evidence="2">The sequence shown here is derived from an EMBL/GenBank/DDBJ whole genome shotgun (WGS) entry which is preliminary data.</text>
</comment>
<feature type="region of interest" description="Disordered" evidence="1">
    <location>
        <begin position="1"/>
        <end position="133"/>
    </location>
</feature>
<dbReference type="Proteomes" id="UP000821866">
    <property type="component" value="Unassembled WGS sequence"/>
</dbReference>
<feature type="compositionally biased region" description="Basic and acidic residues" evidence="1">
    <location>
        <begin position="27"/>
        <end position="43"/>
    </location>
</feature>
<feature type="compositionally biased region" description="Basic and acidic residues" evidence="1">
    <location>
        <begin position="99"/>
        <end position="110"/>
    </location>
</feature>
<sequence length="272" mass="29860">MPVSMHSDERMEEEGSHAEPSQATATELERVADSGESGKHGENGARSASGDDEAEDDAASEHRRARNVVGQKGYDGPTVLQTAYDKHTSSSAKQGKSVKVSEEDAPKHPEPFISSRQQPVPESVQQHGGASQHRGWEKLNMATKMAKREEGRAGKTIWRKLLWKPRNQQHRRQTSMPRRACYSRTCADITTFWSTVSSKRSRCLQVGAFHAFTPSCVSTATFIIEAPRAGHFQKDAGTQACYACESTQNVSASAKAICVNASNRARLTRSTQ</sequence>
<name>A0A9J6CV79_RHIMP</name>
<protein>
    <submittedName>
        <fullName evidence="2">Uncharacterized protein</fullName>
    </submittedName>
</protein>
<proteinExistence type="predicted"/>
<evidence type="ECO:0000256" key="1">
    <source>
        <dbReference type="SAM" id="MobiDB-lite"/>
    </source>
</evidence>
<organism evidence="2 3">
    <name type="scientific">Rhipicephalus microplus</name>
    <name type="common">Cattle tick</name>
    <name type="synonym">Boophilus microplus</name>
    <dbReference type="NCBI Taxonomy" id="6941"/>
    <lineage>
        <taxon>Eukaryota</taxon>
        <taxon>Metazoa</taxon>
        <taxon>Ecdysozoa</taxon>
        <taxon>Arthropoda</taxon>
        <taxon>Chelicerata</taxon>
        <taxon>Arachnida</taxon>
        <taxon>Acari</taxon>
        <taxon>Parasitiformes</taxon>
        <taxon>Ixodida</taxon>
        <taxon>Ixodoidea</taxon>
        <taxon>Ixodidae</taxon>
        <taxon>Rhipicephalinae</taxon>
        <taxon>Rhipicephalus</taxon>
        <taxon>Boophilus</taxon>
    </lineage>
</organism>
<evidence type="ECO:0000313" key="3">
    <source>
        <dbReference type="Proteomes" id="UP000821866"/>
    </source>
</evidence>
<evidence type="ECO:0000313" key="2">
    <source>
        <dbReference type="EMBL" id="KAH7934567.1"/>
    </source>
</evidence>
<gene>
    <name evidence="2" type="ORF">HPB51_029065</name>
</gene>
<keyword evidence="3" id="KW-1185">Reference proteome</keyword>
<reference evidence="2" key="2">
    <citation type="submission" date="2021-09" db="EMBL/GenBank/DDBJ databases">
        <authorList>
            <person name="Jia N."/>
            <person name="Wang J."/>
            <person name="Shi W."/>
            <person name="Du L."/>
            <person name="Sun Y."/>
            <person name="Zhan W."/>
            <person name="Jiang J."/>
            <person name="Wang Q."/>
            <person name="Zhang B."/>
            <person name="Ji P."/>
            <person name="Sakyi L.B."/>
            <person name="Cui X."/>
            <person name="Yuan T."/>
            <person name="Jiang B."/>
            <person name="Yang W."/>
            <person name="Lam T.T.-Y."/>
            <person name="Chang Q."/>
            <person name="Ding S."/>
            <person name="Wang X."/>
            <person name="Zhu J."/>
            <person name="Ruan X."/>
            <person name="Zhao L."/>
            <person name="Wei J."/>
            <person name="Que T."/>
            <person name="Du C."/>
            <person name="Cheng J."/>
            <person name="Dai P."/>
            <person name="Han X."/>
            <person name="Huang E."/>
            <person name="Gao Y."/>
            <person name="Liu J."/>
            <person name="Shao H."/>
            <person name="Ye R."/>
            <person name="Li L."/>
            <person name="Wei W."/>
            <person name="Wang X."/>
            <person name="Wang C."/>
            <person name="Huo Q."/>
            <person name="Li W."/>
            <person name="Guo W."/>
            <person name="Chen H."/>
            <person name="Chen S."/>
            <person name="Zhou L."/>
            <person name="Zhou L."/>
            <person name="Ni X."/>
            <person name="Tian J."/>
            <person name="Zhou Y."/>
            <person name="Sheng Y."/>
            <person name="Liu T."/>
            <person name="Pan Y."/>
            <person name="Xia L."/>
            <person name="Li J."/>
            <person name="Zhao F."/>
            <person name="Cao W."/>
        </authorList>
    </citation>
    <scope>NUCLEOTIDE SEQUENCE</scope>
    <source>
        <strain evidence="2">Rmic-2018</strain>
        <tissue evidence="2">Larvae</tissue>
    </source>
</reference>
<dbReference type="AlphaFoldDB" id="A0A9J6CV79"/>
<feature type="compositionally biased region" description="Polar residues" evidence="1">
    <location>
        <begin position="114"/>
        <end position="129"/>
    </location>
</feature>
<reference evidence="2" key="1">
    <citation type="journal article" date="2020" name="Cell">
        <title>Large-Scale Comparative Analyses of Tick Genomes Elucidate Their Genetic Diversity and Vector Capacities.</title>
        <authorList>
            <consortium name="Tick Genome and Microbiome Consortium (TIGMIC)"/>
            <person name="Jia N."/>
            <person name="Wang J."/>
            <person name="Shi W."/>
            <person name="Du L."/>
            <person name="Sun Y."/>
            <person name="Zhan W."/>
            <person name="Jiang J.F."/>
            <person name="Wang Q."/>
            <person name="Zhang B."/>
            <person name="Ji P."/>
            <person name="Bell-Sakyi L."/>
            <person name="Cui X.M."/>
            <person name="Yuan T.T."/>
            <person name="Jiang B.G."/>
            <person name="Yang W.F."/>
            <person name="Lam T.T."/>
            <person name="Chang Q.C."/>
            <person name="Ding S.J."/>
            <person name="Wang X.J."/>
            <person name="Zhu J.G."/>
            <person name="Ruan X.D."/>
            <person name="Zhao L."/>
            <person name="Wei J.T."/>
            <person name="Ye R.Z."/>
            <person name="Que T.C."/>
            <person name="Du C.H."/>
            <person name="Zhou Y.H."/>
            <person name="Cheng J.X."/>
            <person name="Dai P.F."/>
            <person name="Guo W.B."/>
            <person name="Han X.H."/>
            <person name="Huang E.J."/>
            <person name="Li L.F."/>
            <person name="Wei W."/>
            <person name="Gao Y.C."/>
            <person name="Liu J.Z."/>
            <person name="Shao H.Z."/>
            <person name="Wang X."/>
            <person name="Wang C.C."/>
            <person name="Yang T.C."/>
            <person name="Huo Q.B."/>
            <person name="Li W."/>
            <person name="Chen H.Y."/>
            <person name="Chen S.E."/>
            <person name="Zhou L.G."/>
            <person name="Ni X.B."/>
            <person name="Tian J.H."/>
            <person name="Sheng Y."/>
            <person name="Liu T."/>
            <person name="Pan Y.S."/>
            <person name="Xia L.Y."/>
            <person name="Li J."/>
            <person name="Zhao F."/>
            <person name="Cao W.C."/>
        </authorList>
    </citation>
    <scope>NUCLEOTIDE SEQUENCE</scope>
    <source>
        <strain evidence="2">Rmic-2018</strain>
    </source>
</reference>
<dbReference type="EMBL" id="JABSTU010006233">
    <property type="protein sequence ID" value="KAH7934567.1"/>
    <property type="molecule type" value="Genomic_DNA"/>
</dbReference>
<accession>A0A9J6CV79</accession>